<proteinExistence type="predicted"/>
<name>A0A222N0A3_9BACT</name>
<organism evidence="4 5">
    <name type="scientific">Campylobacter avium LMG 24591</name>
    <dbReference type="NCBI Taxonomy" id="522484"/>
    <lineage>
        <taxon>Bacteria</taxon>
        <taxon>Pseudomonadati</taxon>
        <taxon>Campylobacterota</taxon>
        <taxon>Epsilonproteobacteria</taxon>
        <taxon>Campylobacterales</taxon>
        <taxon>Campylobacteraceae</taxon>
        <taxon>Campylobacter</taxon>
    </lineage>
</organism>
<evidence type="ECO:0000313" key="5">
    <source>
        <dbReference type="Proteomes" id="UP000201169"/>
    </source>
</evidence>
<sequence>MMNELSLEEEKHFARLCNMAFNFARNNEAENLKIMIEAGLSVNLKTHKGDTLLMLAAYNNSYKTAQMLLEKGARVDEKNDRGQTPLAGVCFKGYLPMCKLLVENGANIDENNGLGMTPFSFAVMFGRKNIARYLMLHSKRSLLKKISFFILSIFKRS</sequence>
<evidence type="ECO:0000256" key="3">
    <source>
        <dbReference type="PROSITE-ProRule" id="PRU00023"/>
    </source>
</evidence>
<dbReference type="InterPro" id="IPR036770">
    <property type="entry name" value="Ankyrin_rpt-contain_sf"/>
</dbReference>
<dbReference type="Pfam" id="PF13637">
    <property type="entry name" value="Ank_4"/>
    <property type="match status" value="1"/>
</dbReference>
<reference evidence="4 5" key="1">
    <citation type="submission" date="2017-07" db="EMBL/GenBank/DDBJ databases">
        <title>Analysis of two Campylobacter avium genomes and identification of a novel hippuricase gene.</title>
        <authorList>
            <person name="Miller W.G."/>
            <person name="Chapman M.H."/>
            <person name="Yee E."/>
            <person name="Revez J."/>
            <person name="Bono J.L."/>
            <person name="Rossi M."/>
        </authorList>
    </citation>
    <scope>NUCLEOTIDE SEQUENCE [LARGE SCALE GENOMIC DNA]</scope>
    <source>
        <strain evidence="4 5">LMG 24591</strain>
    </source>
</reference>
<dbReference type="PROSITE" id="PS50297">
    <property type="entry name" value="ANK_REP_REGION"/>
    <property type="match status" value="2"/>
</dbReference>
<keyword evidence="5" id="KW-1185">Reference proteome</keyword>
<dbReference type="SMART" id="SM00248">
    <property type="entry name" value="ANK"/>
    <property type="match status" value="3"/>
</dbReference>
<accession>A0A222N0A3</accession>
<feature type="repeat" description="ANK" evidence="3">
    <location>
        <begin position="81"/>
        <end position="113"/>
    </location>
</feature>
<dbReference type="InterPro" id="IPR050776">
    <property type="entry name" value="Ank_Repeat/CDKN_Inhibitor"/>
</dbReference>
<dbReference type="AlphaFoldDB" id="A0A222N0A3"/>
<dbReference type="PANTHER" id="PTHR24201">
    <property type="entry name" value="ANK_REP_REGION DOMAIN-CONTAINING PROTEIN"/>
    <property type="match status" value="1"/>
</dbReference>
<dbReference type="PROSITE" id="PS50088">
    <property type="entry name" value="ANK_REPEAT"/>
    <property type="match status" value="2"/>
</dbReference>
<keyword evidence="1" id="KW-0677">Repeat</keyword>
<dbReference type="KEGG" id="cavi:CAV_1643"/>
<gene>
    <name evidence="4" type="ORF">CAV_1643</name>
</gene>
<feature type="repeat" description="ANK" evidence="3">
    <location>
        <begin position="48"/>
        <end position="80"/>
    </location>
</feature>
<keyword evidence="2 3" id="KW-0040">ANK repeat</keyword>
<protein>
    <submittedName>
        <fullName evidence="4">Ankyrin domain protein</fullName>
    </submittedName>
</protein>
<evidence type="ECO:0000256" key="2">
    <source>
        <dbReference type="ARBA" id="ARBA00023043"/>
    </source>
</evidence>
<dbReference type="Proteomes" id="UP000201169">
    <property type="component" value="Chromosome"/>
</dbReference>
<dbReference type="PANTHER" id="PTHR24201:SF16">
    <property type="entry name" value="ANKYRIN-1-LIKE-RELATED"/>
    <property type="match status" value="1"/>
</dbReference>
<evidence type="ECO:0000256" key="1">
    <source>
        <dbReference type="ARBA" id="ARBA00022737"/>
    </source>
</evidence>
<evidence type="ECO:0000313" key="4">
    <source>
        <dbReference type="EMBL" id="ASQ31242.1"/>
    </source>
</evidence>
<dbReference type="EMBL" id="CP022347">
    <property type="protein sequence ID" value="ASQ31242.1"/>
    <property type="molecule type" value="Genomic_DNA"/>
</dbReference>
<dbReference type="InterPro" id="IPR002110">
    <property type="entry name" value="Ankyrin_rpt"/>
</dbReference>
<dbReference type="Gene3D" id="1.25.40.20">
    <property type="entry name" value="Ankyrin repeat-containing domain"/>
    <property type="match status" value="1"/>
</dbReference>
<dbReference type="Pfam" id="PF12796">
    <property type="entry name" value="Ank_2"/>
    <property type="match status" value="1"/>
</dbReference>
<dbReference type="SUPFAM" id="SSF48403">
    <property type="entry name" value="Ankyrin repeat"/>
    <property type="match status" value="1"/>
</dbReference>